<sequence>LCLSLSVSFNSSSSLFQESLDRTMSSFHEATYTRAHSDNLGEEEESEEEYELSIAYRIERALYVVAIILGLIASVYTIRKFRNCYKTNLDVAARLL</sequence>
<accession>A0AAV5THX0</accession>
<comment type="caution">
    <text evidence="2">The sequence shown here is derived from an EMBL/GenBank/DDBJ whole genome shotgun (WGS) entry which is preliminary data.</text>
</comment>
<proteinExistence type="predicted"/>
<evidence type="ECO:0000256" key="1">
    <source>
        <dbReference type="SAM" id="Phobius"/>
    </source>
</evidence>
<dbReference type="Proteomes" id="UP001432027">
    <property type="component" value="Unassembled WGS sequence"/>
</dbReference>
<protein>
    <submittedName>
        <fullName evidence="2">Uncharacterized protein</fullName>
    </submittedName>
</protein>
<evidence type="ECO:0000313" key="3">
    <source>
        <dbReference type="Proteomes" id="UP001432027"/>
    </source>
</evidence>
<keyword evidence="1" id="KW-0472">Membrane</keyword>
<organism evidence="2 3">
    <name type="scientific">Pristionchus entomophagus</name>
    <dbReference type="NCBI Taxonomy" id="358040"/>
    <lineage>
        <taxon>Eukaryota</taxon>
        <taxon>Metazoa</taxon>
        <taxon>Ecdysozoa</taxon>
        <taxon>Nematoda</taxon>
        <taxon>Chromadorea</taxon>
        <taxon>Rhabditida</taxon>
        <taxon>Rhabditina</taxon>
        <taxon>Diplogasteromorpha</taxon>
        <taxon>Diplogasteroidea</taxon>
        <taxon>Neodiplogasteridae</taxon>
        <taxon>Pristionchus</taxon>
    </lineage>
</organism>
<dbReference type="EMBL" id="BTSX01000004">
    <property type="protein sequence ID" value="GMS93901.1"/>
    <property type="molecule type" value="Genomic_DNA"/>
</dbReference>
<keyword evidence="3" id="KW-1185">Reference proteome</keyword>
<dbReference type="AlphaFoldDB" id="A0AAV5THX0"/>
<evidence type="ECO:0000313" key="2">
    <source>
        <dbReference type="EMBL" id="GMS93901.1"/>
    </source>
</evidence>
<name>A0AAV5THX0_9BILA</name>
<keyword evidence="1" id="KW-0812">Transmembrane</keyword>
<gene>
    <name evidence="2" type="ORF">PENTCL1PPCAC_16076</name>
</gene>
<feature type="transmembrane region" description="Helical" evidence="1">
    <location>
        <begin position="61"/>
        <end position="78"/>
    </location>
</feature>
<keyword evidence="1" id="KW-1133">Transmembrane helix</keyword>
<reference evidence="2" key="1">
    <citation type="submission" date="2023-10" db="EMBL/GenBank/DDBJ databases">
        <title>Genome assembly of Pristionchus species.</title>
        <authorList>
            <person name="Yoshida K."/>
            <person name="Sommer R.J."/>
        </authorList>
    </citation>
    <scope>NUCLEOTIDE SEQUENCE</scope>
    <source>
        <strain evidence="2">RS0144</strain>
    </source>
</reference>
<feature type="non-terminal residue" evidence="2">
    <location>
        <position position="1"/>
    </location>
</feature>